<organism evidence="2">
    <name type="scientific">Glycine max</name>
    <name type="common">Soybean</name>
    <name type="synonym">Glycine hispida</name>
    <dbReference type="NCBI Taxonomy" id="3847"/>
    <lineage>
        <taxon>Eukaryota</taxon>
        <taxon>Viridiplantae</taxon>
        <taxon>Streptophyta</taxon>
        <taxon>Embryophyta</taxon>
        <taxon>Tracheophyta</taxon>
        <taxon>Spermatophyta</taxon>
        <taxon>Magnoliopsida</taxon>
        <taxon>eudicotyledons</taxon>
        <taxon>Gunneridae</taxon>
        <taxon>Pentapetalae</taxon>
        <taxon>rosids</taxon>
        <taxon>fabids</taxon>
        <taxon>Fabales</taxon>
        <taxon>Fabaceae</taxon>
        <taxon>Papilionoideae</taxon>
        <taxon>50 kb inversion clade</taxon>
        <taxon>NPAAA clade</taxon>
        <taxon>indigoferoid/millettioid clade</taxon>
        <taxon>Phaseoleae</taxon>
        <taxon>Glycine</taxon>
        <taxon>Glycine subgen. Soja</taxon>
    </lineage>
</organism>
<protein>
    <submittedName>
        <fullName evidence="2">Uncharacterized protein</fullName>
    </submittedName>
</protein>
<name>C6TJ52_SOYBN</name>
<reference evidence="2" key="1">
    <citation type="submission" date="2009-08" db="EMBL/GenBank/DDBJ databases">
        <authorList>
            <person name="Cheung F."/>
            <person name="Xiao Y."/>
            <person name="Chan A."/>
            <person name="Moskal W."/>
            <person name="Town C.D."/>
        </authorList>
    </citation>
    <scope>NUCLEOTIDE SEQUENCE</scope>
</reference>
<evidence type="ECO:0000313" key="2">
    <source>
        <dbReference type="EMBL" id="ACU22942.1"/>
    </source>
</evidence>
<feature type="non-terminal residue" evidence="2">
    <location>
        <position position="1"/>
    </location>
</feature>
<feature type="compositionally biased region" description="Basic and acidic residues" evidence="1">
    <location>
        <begin position="21"/>
        <end position="46"/>
    </location>
</feature>
<dbReference type="AlphaFoldDB" id="C6TJ52"/>
<accession>C6TJ52</accession>
<proteinExistence type="evidence at transcript level"/>
<sequence length="62" mass="6817">AAINIIAESLFQPFFSSDRIRSESHRHGFHEGLRSNRSRNKERGESEGAQGSGNRTEGAGCN</sequence>
<dbReference type="EMBL" id="BT097695">
    <property type="protein sequence ID" value="ACU22942.1"/>
    <property type="molecule type" value="mRNA"/>
</dbReference>
<feature type="region of interest" description="Disordered" evidence="1">
    <location>
        <begin position="21"/>
        <end position="62"/>
    </location>
</feature>
<evidence type="ECO:0000256" key="1">
    <source>
        <dbReference type="SAM" id="MobiDB-lite"/>
    </source>
</evidence>